<feature type="transmembrane region" description="Helical" evidence="2">
    <location>
        <begin position="37"/>
        <end position="60"/>
    </location>
</feature>
<dbReference type="InterPro" id="IPR045584">
    <property type="entry name" value="Pilin-like"/>
</dbReference>
<evidence type="ECO:0000256" key="1">
    <source>
        <dbReference type="SAM" id="MobiDB-lite"/>
    </source>
</evidence>
<evidence type="ECO:0000313" key="4">
    <source>
        <dbReference type="Proteomes" id="UP000179047"/>
    </source>
</evidence>
<dbReference type="Gene3D" id="3.30.700.10">
    <property type="entry name" value="Glycoprotein, Type 4 Pilin"/>
    <property type="match status" value="1"/>
</dbReference>
<keyword evidence="2" id="KW-0812">Transmembrane</keyword>
<keyword evidence="2" id="KW-1133">Transmembrane helix</keyword>
<accession>A0A1F8GTN9</accession>
<sequence length="205" mass="21971">MKIFRTLHGTRPDFENQNRGSSIAKGNRDYTVHDTGFALIELLVVIFIIGILASLLVVNFRSSAKTQAARHQAAFAIVSDIRAAQTRAMAGSNYNDASVCGFGVHYLTPQSYLVYAGGEAVCATANRNYQPGTDIIIASKKIINLNMVINTPFSDIFFEPPDPATYINNNKAPGANTSIMIQVNGGGSPPTTITVQSSGVTNITN</sequence>
<dbReference type="STRING" id="1802701.A3A33_03370"/>
<organism evidence="3 4">
    <name type="scientific">Candidatus Yanofskybacteria bacterium RIFCSPLOWO2_01_FULL_49_25</name>
    <dbReference type="NCBI Taxonomy" id="1802701"/>
    <lineage>
        <taxon>Bacteria</taxon>
        <taxon>Candidatus Yanofskyibacteriota</taxon>
    </lineage>
</organism>
<evidence type="ECO:0008006" key="5">
    <source>
        <dbReference type="Google" id="ProtNLM"/>
    </source>
</evidence>
<dbReference type="NCBIfam" id="TIGR02532">
    <property type="entry name" value="IV_pilin_GFxxxE"/>
    <property type="match status" value="1"/>
</dbReference>
<gene>
    <name evidence="3" type="ORF">A3A33_03370</name>
</gene>
<dbReference type="Proteomes" id="UP000179047">
    <property type="component" value="Unassembled WGS sequence"/>
</dbReference>
<dbReference type="Pfam" id="PF07963">
    <property type="entry name" value="N_methyl"/>
    <property type="match status" value="1"/>
</dbReference>
<feature type="region of interest" description="Disordered" evidence="1">
    <location>
        <begin position="1"/>
        <end position="20"/>
    </location>
</feature>
<evidence type="ECO:0000256" key="2">
    <source>
        <dbReference type="SAM" id="Phobius"/>
    </source>
</evidence>
<dbReference type="AlphaFoldDB" id="A0A1F8GTN9"/>
<protein>
    <recommendedName>
        <fullName evidence="5">General secretion pathway GspH domain-containing protein</fullName>
    </recommendedName>
</protein>
<reference evidence="3 4" key="1">
    <citation type="journal article" date="2016" name="Nat. Commun.">
        <title>Thousands of microbial genomes shed light on interconnected biogeochemical processes in an aquifer system.</title>
        <authorList>
            <person name="Anantharaman K."/>
            <person name="Brown C.T."/>
            <person name="Hug L.A."/>
            <person name="Sharon I."/>
            <person name="Castelle C.J."/>
            <person name="Probst A.J."/>
            <person name="Thomas B.C."/>
            <person name="Singh A."/>
            <person name="Wilkins M.J."/>
            <person name="Karaoz U."/>
            <person name="Brodie E.L."/>
            <person name="Williams K.H."/>
            <person name="Hubbard S.S."/>
            <person name="Banfield J.F."/>
        </authorList>
    </citation>
    <scope>NUCLEOTIDE SEQUENCE [LARGE SCALE GENOMIC DNA]</scope>
</reference>
<dbReference type="EMBL" id="MGKP01000012">
    <property type="protein sequence ID" value="OGN28794.1"/>
    <property type="molecule type" value="Genomic_DNA"/>
</dbReference>
<keyword evidence="2" id="KW-0472">Membrane</keyword>
<dbReference type="InterPro" id="IPR012902">
    <property type="entry name" value="N_methyl_site"/>
</dbReference>
<proteinExistence type="predicted"/>
<name>A0A1F8GTN9_9BACT</name>
<comment type="caution">
    <text evidence="3">The sequence shown here is derived from an EMBL/GenBank/DDBJ whole genome shotgun (WGS) entry which is preliminary data.</text>
</comment>
<dbReference type="SUPFAM" id="SSF54523">
    <property type="entry name" value="Pili subunits"/>
    <property type="match status" value="1"/>
</dbReference>
<evidence type="ECO:0000313" key="3">
    <source>
        <dbReference type="EMBL" id="OGN28794.1"/>
    </source>
</evidence>